<comment type="caution">
    <text evidence="6">The sequence shown here is derived from an EMBL/GenBank/DDBJ whole genome shotgun (WGS) entry which is preliminary data.</text>
</comment>
<dbReference type="FunFam" id="3.30.420.10:FF:000045">
    <property type="entry name" value="3'-5' exonuclease DinG"/>
    <property type="match status" value="1"/>
</dbReference>
<dbReference type="InterPro" id="IPR000305">
    <property type="entry name" value="GIY-YIG_endonuc"/>
</dbReference>
<dbReference type="NCBIfam" id="TIGR00573">
    <property type="entry name" value="dnaq"/>
    <property type="match status" value="1"/>
</dbReference>
<dbReference type="EMBL" id="FCNX02000008">
    <property type="protein sequence ID" value="SAK75393.1"/>
    <property type="molecule type" value="Genomic_DNA"/>
</dbReference>
<dbReference type="OrthoDB" id="9803913at2"/>
<dbReference type="SMART" id="SM00465">
    <property type="entry name" value="GIYc"/>
    <property type="match status" value="1"/>
</dbReference>
<dbReference type="PROSITE" id="PS50164">
    <property type="entry name" value="GIY_YIG"/>
    <property type="match status" value="1"/>
</dbReference>
<evidence type="ECO:0000313" key="7">
    <source>
        <dbReference type="Proteomes" id="UP000054903"/>
    </source>
</evidence>
<evidence type="ECO:0000256" key="4">
    <source>
        <dbReference type="ARBA" id="ARBA00049244"/>
    </source>
</evidence>
<dbReference type="STRING" id="1777138.AWB77_03436"/>
<dbReference type="InterPro" id="IPR006054">
    <property type="entry name" value="DnaQ"/>
</dbReference>
<evidence type="ECO:0000256" key="3">
    <source>
        <dbReference type="ARBA" id="ARBA00026073"/>
    </source>
</evidence>
<dbReference type="RefSeq" id="WP_061135613.1">
    <property type="nucleotide sequence ID" value="NZ_FCNX02000008.1"/>
</dbReference>
<comment type="catalytic activity">
    <reaction evidence="4">
        <text>DNA(n) + a 2'-deoxyribonucleoside 5'-triphosphate = DNA(n+1) + diphosphate</text>
        <dbReference type="Rhea" id="RHEA:22508"/>
        <dbReference type="Rhea" id="RHEA-COMP:17339"/>
        <dbReference type="Rhea" id="RHEA-COMP:17340"/>
        <dbReference type="ChEBI" id="CHEBI:33019"/>
        <dbReference type="ChEBI" id="CHEBI:61560"/>
        <dbReference type="ChEBI" id="CHEBI:173112"/>
        <dbReference type="EC" id="2.7.7.7"/>
    </reaction>
</comment>
<dbReference type="GO" id="GO:0008408">
    <property type="term" value="F:3'-5' exonuclease activity"/>
    <property type="evidence" value="ECO:0007669"/>
    <property type="project" value="TreeGrafter"/>
</dbReference>
<proteinExistence type="predicted"/>
<dbReference type="GO" id="GO:0045004">
    <property type="term" value="P:DNA replication proofreading"/>
    <property type="evidence" value="ECO:0007669"/>
    <property type="project" value="TreeGrafter"/>
</dbReference>
<organism evidence="6 7">
    <name type="scientific">Caballeronia fortuita</name>
    <dbReference type="NCBI Taxonomy" id="1777138"/>
    <lineage>
        <taxon>Bacteria</taxon>
        <taxon>Pseudomonadati</taxon>
        <taxon>Pseudomonadota</taxon>
        <taxon>Betaproteobacteria</taxon>
        <taxon>Burkholderiales</taxon>
        <taxon>Burkholderiaceae</taxon>
        <taxon>Caballeronia</taxon>
    </lineage>
</organism>
<dbReference type="Proteomes" id="UP000054903">
    <property type="component" value="Unassembled WGS sequence"/>
</dbReference>
<dbReference type="GO" id="GO:0005829">
    <property type="term" value="C:cytosol"/>
    <property type="evidence" value="ECO:0007669"/>
    <property type="project" value="TreeGrafter"/>
</dbReference>
<dbReference type="AlphaFoldDB" id="A0A158BZA3"/>
<feature type="domain" description="GIY-YIG" evidence="5">
    <location>
        <begin position="209"/>
        <end position="287"/>
    </location>
</feature>
<dbReference type="PANTHER" id="PTHR30231">
    <property type="entry name" value="DNA POLYMERASE III SUBUNIT EPSILON"/>
    <property type="match status" value="1"/>
</dbReference>
<dbReference type="Gene3D" id="3.30.420.10">
    <property type="entry name" value="Ribonuclease H-like superfamily/Ribonuclease H"/>
    <property type="match status" value="1"/>
</dbReference>
<dbReference type="SUPFAM" id="SSF53098">
    <property type="entry name" value="Ribonuclease H-like"/>
    <property type="match status" value="1"/>
</dbReference>
<dbReference type="Pfam" id="PF00929">
    <property type="entry name" value="RNase_T"/>
    <property type="match status" value="1"/>
</dbReference>
<dbReference type="InterPro" id="IPR013520">
    <property type="entry name" value="Ribonucl_H"/>
</dbReference>
<dbReference type="InterPro" id="IPR047296">
    <property type="entry name" value="GIY-YIG_UvrC_Cho"/>
</dbReference>
<dbReference type="CDD" id="cd10434">
    <property type="entry name" value="GIY-YIG_UvrC_Cho"/>
    <property type="match status" value="1"/>
</dbReference>
<dbReference type="InterPro" id="IPR012337">
    <property type="entry name" value="RNaseH-like_sf"/>
</dbReference>
<gene>
    <name evidence="6" type="ORF">AWB77_03436</name>
</gene>
<comment type="subunit">
    <text evidence="3">DNA polymerase III contains a core (composed of alpha, epsilon and theta chains) that associates with a tau subunit. This core dimerizes to form the POLIII' complex. PolIII' associates with the gamma complex (composed of gamma, delta, delta', psi and chi chains) and with the beta chain to form the complete DNA polymerase III complex.</text>
</comment>
<dbReference type="GO" id="GO:0006289">
    <property type="term" value="P:nucleotide-excision repair"/>
    <property type="evidence" value="ECO:0007669"/>
    <property type="project" value="InterPro"/>
</dbReference>
<reference evidence="6" key="1">
    <citation type="submission" date="2016-01" db="EMBL/GenBank/DDBJ databases">
        <authorList>
            <person name="Peeters C."/>
        </authorList>
    </citation>
    <scope>NUCLEOTIDE SEQUENCE</scope>
    <source>
        <strain evidence="6">LMG 29320</strain>
    </source>
</reference>
<dbReference type="InterPro" id="IPR035901">
    <property type="entry name" value="GIY-YIG_endonuc_sf"/>
</dbReference>
<keyword evidence="7" id="KW-1185">Reference proteome</keyword>
<dbReference type="Gene3D" id="3.40.1440.10">
    <property type="entry name" value="GIY-YIG endonuclease"/>
    <property type="match status" value="1"/>
</dbReference>
<comment type="function">
    <text evidence="2">DNA polymerase III is a complex, multichain enzyme responsible for most of the replicative synthesis in bacteria. The epsilon subunit contain the editing function and is a proofreading 3'-5' exonuclease.</text>
</comment>
<evidence type="ECO:0000313" key="6">
    <source>
        <dbReference type="EMBL" id="SAK75393.1"/>
    </source>
</evidence>
<dbReference type="GO" id="GO:0003887">
    <property type="term" value="F:DNA-directed DNA polymerase activity"/>
    <property type="evidence" value="ECO:0007669"/>
    <property type="project" value="UniProtKB-EC"/>
</dbReference>
<accession>A0A158BZA3</accession>
<evidence type="ECO:0000256" key="2">
    <source>
        <dbReference type="ARBA" id="ARBA00025483"/>
    </source>
</evidence>
<dbReference type="SMART" id="SM00479">
    <property type="entry name" value="EXOIII"/>
    <property type="match status" value="1"/>
</dbReference>
<evidence type="ECO:0000259" key="5">
    <source>
        <dbReference type="PROSITE" id="PS50164"/>
    </source>
</evidence>
<dbReference type="EC" id="2.7.7.7" evidence="1"/>
<dbReference type="SUPFAM" id="SSF82771">
    <property type="entry name" value="GIY-YIG endonuclease"/>
    <property type="match status" value="1"/>
</dbReference>
<protein>
    <recommendedName>
        <fullName evidence="1">DNA-directed DNA polymerase</fullName>
        <ecNumber evidence="1">2.7.7.7</ecNumber>
    </recommendedName>
</protein>
<dbReference type="GO" id="GO:0003677">
    <property type="term" value="F:DNA binding"/>
    <property type="evidence" value="ECO:0007669"/>
    <property type="project" value="InterPro"/>
</dbReference>
<dbReference type="CDD" id="cd06127">
    <property type="entry name" value="DEDDh"/>
    <property type="match status" value="1"/>
</dbReference>
<evidence type="ECO:0000256" key="1">
    <source>
        <dbReference type="ARBA" id="ARBA00012417"/>
    </source>
</evidence>
<name>A0A158BZA3_9BURK</name>
<dbReference type="InterPro" id="IPR036397">
    <property type="entry name" value="RNaseH_sf"/>
</dbReference>
<dbReference type="PANTHER" id="PTHR30231:SF37">
    <property type="entry name" value="EXODEOXYRIBONUCLEASE 10"/>
    <property type="match status" value="1"/>
</dbReference>
<sequence length="381" mass="41969">MHPNTTASFAFPSEPIVFVDLETTGATFGVDRITEIGIVEVGPSGVSQWTSLVNPQKSIPAFVQQLTGITDAMVRDAPTFEQLASDLLERMKGRLFIAHNAHFDHGFLKGEFKRIGLRFAPDVLCTVQLSRAVYPAESRHGLDALVLRHALVPAARHRALADADLLWQFWQHLHRAHAPDVMRAHLERVTRRFQLAAHIDEDTIEQIAAGCGVYMFYGDDDTPLYAGRSVRLRQRVRAHLVGPRRSAKDLRLAALVRRLEWKATGGEIGALLAEAQWIANARPAHNRAAKLRSGDMRGAPWPYAGAIAIEERDEASGQRAWHVIENWCYLGTASALSQAGALRANAEAPAFELSTYRILSERLARGLAVTPLAPIALAPAI</sequence>